<dbReference type="EMBL" id="JAKNRW010000044">
    <property type="protein sequence ID" value="MCK1793839.1"/>
    <property type="molecule type" value="Genomic_DNA"/>
</dbReference>
<dbReference type="InterPro" id="IPR013108">
    <property type="entry name" value="Amidohydro_3"/>
</dbReference>
<dbReference type="SUPFAM" id="SSF51338">
    <property type="entry name" value="Composite domain of metallo-dependent hydrolases"/>
    <property type="match status" value="1"/>
</dbReference>
<sequence length="78" mass="7978">DLPTLLARLSAGPAEALRLPAGKLAVGGAADIVLFDPAASTVAGETWLSKGENCPFIGHSLPGVVRYTLVDGRISHQA</sequence>
<dbReference type="InterPro" id="IPR011059">
    <property type="entry name" value="Metal-dep_hydrolase_composite"/>
</dbReference>
<dbReference type="RefSeq" id="WP_247294073.1">
    <property type="nucleotide sequence ID" value="NZ_JAKNRW010000044.1"/>
</dbReference>
<organism evidence="2 3">
    <name type="scientific">Pseudomonas violetae</name>
    <dbReference type="NCBI Taxonomy" id="2915813"/>
    <lineage>
        <taxon>Bacteria</taxon>
        <taxon>Pseudomonadati</taxon>
        <taxon>Pseudomonadota</taxon>
        <taxon>Gammaproteobacteria</taxon>
        <taxon>Pseudomonadales</taxon>
        <taxon>Pseudomonadaceae</taxon>
        <taxon>Pseudomonas</taxon>
    </lineage>
</organism>
<dbReference type="Gene3D" id="3.20.20.140">
    <property type="entry name" value="Metal-dependent hydrolases"/>
    <property type="match status" value="1"/>
</dbReference>
<keyword evidence="3" id="KW-1185">Reference proteome</keyword>
<dbReference type="Proteomes" id="UP001299876">
    <property type="component" value="Unassembled WGS sequence"/>
</dbReference>
<gene>
    <name evidence="2" type="ORF">L9059_27405</name>
</gene>
<evidence type="ECO:0000259" key="1">
    <source>
        <dbReference type="Pfam" id="PF07969"/>
    </source>
</evidence>
<dbReference type="Pfam" id="PF07969">
    <property type="entry name" value="Amidohydro_3"/>
    <property type="match status" value="1"/>
</dbReference>
<dbReference type="PANTHER" id="PTHR43668">
    <property type="entry name" value="ALLANTOINASE"/>
    <property type="match status" value="1"/>
</dbReference>
<dbReference type="InterPro" id="IPR050138">
    <property type="entry name" value="DHOase/Allantoinase_Hydrolase"/>
</dbReference>
<feature type="non-terminal residue" evidence="2">
    <location>
        <position position="1"/>
    </location>
</feature>
<evidence type="ECO:0000313" key="2">
    <source>
        <dbReference type="EMBL" id="MCK1793839.1"/>
    </source>
</evidence>
<comment type="caution">
    <text evidence="2">The sequence shown here is derived from an EMBL/GenBank/DDBJ whole genome shotgun (WGS) entry which is preliminary data.</text>
</comment>
<proteinExistence type="predicted"/>
<dbReference type="Gene3D" id="2.30.40.10">
    <property type="entry name" value="Urease, subunit C, domain 1"/>
    <property type="match status" value="1"/>
</dbReference>
<name>A0ABT0F893_9PSED</name>
<reference evidence="2 3" key="1">
    <citation type="submission" date="2022-02" db="EMBL/GenBank/DDBJ databases">
        <title>Comparative genomics of the first Antarctic Pseudomonas spp. capable of biotransforming 2,4,6-Trinitrotoluene.</title>
        <authorList>
            <person name="Cabrera M.A."/>
            <person name="Marquez S.L."/>
            <person name="Perez-Donoso J.M."/>
        </authorList>
    </citation>
    <scope>NUCLEOTIDE SEQUENCE [LARGE SCALE GENOMIC DNA]</scope>
    <source>
        <strain evidence="2 3">TNT19</strain>
    </source>
</reference>
<feature type="domain" description="Amidohydrolase 3" evidence="1">
    <location>
        <begin position="2"/>
        <end position="75"/>
    </location>
</feature>
<protein>
    <submittedName>
        <fullName evidence="2">Amidohydrolase family protein</fullName>
    </submittedName>
</protein>
<dbReference type="PANTHER" id="PTHR43668:SF2">
    <property type="entry name" value="ALLANTOINASE"/>
    <property type="match status" value="1"/>
</dbReference>
<evidence type="ECO:0000313" key="3">
    <source>
        <dbReference type="Proteomes" id="UP001299876"/>
    </source>
</evidence>
<accession>A0ABT0F893</accession>